<dbReference type="Proteomes" id="UP000195437">
    <property type="component" value="Chromosome"/>
</dbReference>
<evidence type="ECO:0000313" key="1">
    <source>
        <dbReference type="EMBL" id="ARU61028.1"/>
    </source>
</evidence>
<keyword evidence="2" id="KW-1185">Reference proteome</keyword>
<dbReference type="AlphaFoldDB" id="A0A1Y0IKJ2"/>
<evidence type="ECO:0000313" key="2">
    <source>
        <dbReference type="Proteomes" id="UP000195437"/>
    </source>
</evidence>
<sequence>MNIVANVYRGGIVESSHLGHVAVVDAAGNLLYSYGDPHRLTFARSAMKPLQTIPVVETGTADQFVFEDADLSLCCASHSGELRHRTRAMGILERAGKGEELLQCGTHVPRDEESYRQLILDGRELTPIYSNCSGKHSGMIATAVHMGEDPATYHLESHPVQQRILEVIADIMCYPKEQIATAIDGCGVPVHQLPLVNIAYGFARMAKPETIGNDTRRAAVQRVTEAMMAAPEMVGGKKRYCTDLMNAFEGRLFGKAGAEAVYCIGDKATGLGIAIKIEDGSPRATYAVMNEVLRQLGIGTGGALDDAALSSHTNPDVLNMSGQRVGKIEAQFLLQKVNEKIIIVKN</sequence>
<accession>A0A1Y0IKJ2</accession>
<dbReference type="InterPro" id="IPR010349">
    <property type="entry name" value="Asparaginase_II"/>
</dbReference>
<dbReference type="PANTHER" id="PTHR42110:SF1">
    <property type="entry name" value="L-ASPARAGINASE, PUTATIVE (AFU_ORTHOLOGUE AFUA_3G11890)-RELATED"/>
    <property type="match status" value="1"/>
</dbReference>
<protein>
    <submittedName>
        <fullName evidence="1">L-asparaginase</fullName>
    </submittedName>
</protein>
<dbReference type="PANTHER" id="PTHR42110">
    <property type="entry name" value="L-ASPARAGINASE, PUTATIVE (AFU_ORTHOLOGUE AFUA_3G11890)-RELATED"/>
    <property type="match status" value="1"/>
</dbReference>
<reference evidence="2" key="1">
    <citation type="submission" date="2017-05" db="EMBL/GenBank/DDBJ databases">
        <authorList>
            <person name="Sung H."/>
        </authorList>
    </citation>
    <scope>NUCLEOTIDE SEQUENCE [LARGE SCALE GENOMIC DNA]</scope>
    <source>
        <strain evidence="2">AR23208</strain>
    </source>
</reference>
<gene>
    <name evidence="1" type="ORF">CBW65_08060</name>
</gene>
<organism evidence="1 2">
    <name type="scientific">Tumebacillus avium</name>
    <dbReference type="NCBI Taxonomy" id="1903704"/>
    <lineage>
        <taxon>Bacteria</taxon>
        <taxon>Bacillati</taxon>
        <taxon>Bacillota</taxon>
        <taxon>Bacilli</taxon>
        <taxon>Bacillales</taxon>
        <taxon>Alicyclobacillaceae</taxon>
        <taxon>Tumebacillus</taxon>
    </lineage>
</organism>
<dbReference type="OrthoDB" id="9770793at2"/>
<name>A0A1Y0IKJ2_9BACL</name>
<dbReference type="EMBL" id="CP021434">
    <property type="protein sequence ID" value="ARU61028.1"/>
    <property type="molecule type" value="Genomic_DNA"/>
</dbReference>
<dbReference type="Pfam" id="PF06089">
    <property type="entry name" value="Asparaginase_II"/>
    <property type="match status" value="1"/>
</dbReference>
<dbReference type="KEGG" id="tum:CBW65_08060"/>
<proteinExistence type="predicted"/>
<dbReference type="RefSeq" id="WP_087456413.1">
    <property type="nucleotide sequence ID" value="NZ_CP021434.1"/>
</dbReference>